<evidence type="ECO:0000256" key="4">
    <source>
        <dbReference type="ARBA" id="ARBA00005359"/>
    </source>
</evidence>
<keyword evidence="5 11" id="KW-0285">Flavoprotein</keyword>
<evidence type="ECO:0000256" key="6">
    <source>
        <dbReference type="ARBA" id="ARBA00022643"/>
    </source>
</evidence>
<dbReference type="PROSITE" id="PS00911">
    <property type="entry name" value="DHODEHASE_1"/>
    <property type="match status" value="1"/>
</dbReference>
<dbReference type="InterPro" id="IPR013785">
    <property type="entry name" value="Aldolase_TIM"/>
</dbReference>
<evidence type="ECO:0000256" key="3">
    <source>
        <dbReference type="ARBA" id="ARBA00005161"/>
    </source>
</evidence>
<dbReference type="SUPFAM" id="SSF51395">
    <property type="entry name" value="FMN-linked oxidoreductases"/>
    <property type="match status" value="1"/>
</dbReference>
<keyword evidence="6 11" id="KW-0288">FMN</keyword>
<keyword evidence="8 11" id="KW-0560">Oxidoreductase</keyword>
<keyword evidence="14" id="KW-1185">Reference proteome</keyword>
<feature type="binding site" evidence="11">
    <location>
        <position position="169"/>
    </location>
    <ligand>
        <name>substrate</name>
    </ligand>
</feature>
<dbReference type="GO" id="GO:0106430">
    <property type="term" value="F:dihydroorotate dehydrogenase (quinone) activity"/>
    <property type="evidence" value="ECO:0007669"/>
    <property type="project" value="UniProtKB-EC"/>
</dbReference>
<reference evidence="13" key="1">
    <citation type="submission" date="2022-06" db="EMBL/GenBank/DDBJ databases">
        <title>Sneathiella actinostolidae sp. nov., isolated from a sea anemonein the Western Pacific Ocean.</title>
        <authorList>
            <person name="Wei M.J."/>
        </authorList>
    </citation>
    <scope>NUCLEOTIDE SEQUENCE</scope>
    <source>
        <strain evidence="13">PHK-P5</strain>
    </source>
</reference>
<evidence type="ECO:0000256" key="7">
    <source>
        <dbReference type="ARBA" id="ARBA00022975"/>
    </source>
</evidence>
<feature type="binding site" evidence="11">
    <location>
        <position position="214"/>
    </location>
    <ligand>
        <name>FMN</name>
        <dbReference type="ChEBI" id="CHEBI:58210"/>
    </ligand>
</feature>
<dbReference type="PROSITE" id="PS00912">
    <property type="entry name" value="DHODEHASE_2"/>
    <property type="match status" value="1"/>
</dbReference>
<keyword evidence="11" id="KW-1003">Cell membrane</keyword>
<comment type="function">
    <text evidence="1 11">Catalyzes the conversion of dihydroorotate to orotate with quinone as electron acceptor.</text>
</comment>
<feature type="binding site" evidence="11">
    <location>
        <position position="85"/>
    </location>
    <ligand>
        <name>FMN</name>
        <dbReference type="ChEBI" id="CHEBI:58210"/>
    </ligand>
</feature>
<feature type="binding site" evidence="11">
    <location>
        <position position="265"/>
    </location>
    <ligand>
        <name>FMN</name>
        <dbReference type="ChEBI" id="CHEBI:58210"/>
    </ligand>
</feature>
<feature type="binding site" evidence="11">
    <location>
        <position position="242"/>
    </location>
    <ligand>
        <name>FMN</name>
        <dbReference type="ChEBI" id="CHEBI:58210"/>
    </ligand>
</feature>
<dbReference type="PANTHER" id="PTHR48109">
    <property type="entry name" value="DIHYDROOROTATE DEHYDROGENASE (QUINONE), MITOCHONDRIAL-RELATED"/>
    <property type="match status" value="1"/>
</dbReference>
<feature type="active site" description="Nucleophile" evidence="11">
    <location>
        <position position="172"/>
    </location>
</feature>
<evidence type="ECO:0000256" key="11">
    <source>
        <dbReference type="HAMAP-Rule" id="MF_00225"/>
    </source>
</evidence>
<comment type="subunit">
    <text evidence="11">Monomer.</text>
</comment>
<comment type="subcellular location">
    <subcellularLocation>
        <location evidence="11">Cell membrane</location>
        <topology evidence="11">Peripheral membrane protein</topology>
    </subcellularLocation>
    <subcellularLocation>
        <location evidence="2">Membrane</location>
    </subcellularLocation>
</comment>
<feature type="binding site" evidence="11">
    <location>
        <position position="65"/>
    </location>
    <ligand>
        <name>substrate</name>
    </ligand>
</feature>
<evidence type="ECO:0000256" key="10">
    <source>
        <dbReference type="ARBA" id="ARBA00048639"/>
    </source>
</evidence>
<feature type="binding site" evidence="11">
    <location>
        <position position="294"/>
    </location>
    <ligand>
        <name>FMN</name>
        <dbReference type="ChEBI" id="CHEBI:58210"/>
    </ligand>
</feature>
<keyword evidence="7 11" id="KW-0665">Pyrimidine biosynthesis</keyword>
<keyword evidence="9 11" id="KW-0472">Membrane</keyword>
<dbReference type="NCBIfam" id="NF003645">
    <property type="entry name" value="PRK05286.1-2"/>
    <property type="match status" value="1"/>
</dbReference>
<comment type="similarity">
    <text evidence="4 11">Belongs to the dihydroorotate dehydrogenase family. Type 2 subfamily.</text>
</comment>
<dbReference type="EMBL" id="CP098747">
    <property type="protein sequence ID" value="USG60771.1"/>
    <property type="molecule type" value="Genomic_DNA"/>
</dbReference>
<comment type="cofactor">
    <cofactor evidence="11">
        <name>FMN</name>
        <dbReference type="ChEBI" id="CHEBI:58210"/>
    </cofactor>
    <text evidence="11">Binds 1 FMN per subunit.</text>
</comment>
<feature type="binding site" evidence="11">
    <location>
        <begin position="315"/>
        <end position="316"/>
    </location>
    <ligand>
        <name>FMN</name>
        <dbReference type="ChEBI" id="CHEBI:58210"/>
    </ligand>
</feature>
<accession>A0ABY4W0R3</accession>
<dbReference type="CDD" id="cd04738">
    <property type="entry name" value="DHOD_2_like"/>
    <property type="match status" value="1"/>
</dbReference>
<feature type="binding site" evidence="11">
    <location>
        <begin position="110"/>
        <end position="114"/>
    </location>
    <ligand>
        <name>substrate</name>
    </ligand>
</feature>
<protein>
    <recommendedName>
        <fullName evidence="11">Dihydroorotate dehydrogenase (quinone)</fullName>
        <ecNumber evidence="11">1.3.5.2</ecNumber>
    </recommendedName>
    <alternativeName>
        <fullName evidence="11">DHOdehase</fullName>
        <shortName evidence="11">DHOD</shortName>
        <shortName evidence="11">DHODase</shortName>
    </alternativeName>
    <alternativeName>
        <fullName evidence="11">Dihydroorotate oxidase</fullName>
    </alternativeName>
</protein>
<dbReference type="InterPro" id="IPR005719">
    <property type="entry name" value="Dihydroorotate_DH_2"/>
</dbReference>
<evidence type="ECO:0000256" key="5">
    <source>
        <dbReference type="ARBA" id="ARBA00022630"/>
    </source>
</evidence>
<evidence type="ECO:0000256" key="9">
    <source>
        <dbReference type="ARBA" id="ARBA00023136"/>
    </source>
</evidence>
<evidence type="ECO:0000256" key="2">
    <source>
        <dbReference type="ARBA" id="ARBA00004370"/>
    </source>
</evidence>
<dbReference type="Pfam" id="PF01180">
    <property type="entry name" value="DHO_dh"/>
    <property type="match status" value="1"/>
</dbReference>
<evidence type="ECO:0000313" key="13">
    <source>
        <dbReference type="EMBL" id="USG60771.1"/>
    </source>
</evidence>
<feature type="binding site" evidence="11">
    <location>
        <position position="138"/>
    </location>
    <ligand>
        <name>FMN</name>
        <dbReference type="ChEBI" id="CHEBI:58210"/>
    </ligand>
</feature>
<dbReference type="PANTHER" id="PTHR48109:SF4">
    <property type="entry name" value="DIHYDROOROTATE DEHYDROGENASE (QUINONE), MITOCHONDRIAL"/>
    <property type="match status" value="1"/>
</dbReference>
<sequence length="355" mass="37789">MSLLYRLAKPLFFSLDAEDAHNLSIKALKSGLLPAVKSEPDPILQSNVFGLDFPTPIGLSAGYDKNAEVLDPLAQLGFGFIEAGSVTPFAQAGNPKPRIFRMRADNAIVNRLGFNNQGLDVAAANFSSRKSPGIVGANLGANKDSTDRMHDYVLGMQKLAPLADYVTVNISSPNTPGLRSLHGKEELEELLGRLHETRNDLVSGGLRSFPILLKIAPDLTDDDKADIAAAALEYSLDGLIISNTTISRPHSLQSKHAVEAGGLSGTPLKSISLSVLKDMYRATSGKIPLIGVGGIETAEDALMRIKAGASLLQLYTAMVYRGPYVAHDIGKGVAKLLRKQGYSSITESVGVDTPL</sequence>
<dbReference type="InterPro" id="IPR005720">
    <property type="entry name" value="Dihydroorotate_DH_cat"/>
</dbReference>
<dbReference type="InterPro" id="IPR012135">
    <property type="entry name" value="Dihydroorotate_DH_1_2"/>
</dbReference>
<evidence type="ECO:0000259" key="12">
    <source>
        <dbReference type="Pfam" id="PF01180"/>
    </source>
</evidence>
<feature type="binding site" evidence="11">
    <location>
        <begin position="243"/>
        <end position="244"/>
    </location>
    <ligand>
        <name>substrate</name>
    </ligand>
</feature>
<dbReference type="EC" id="1.3.5.2" evidence="11"/>
<dbReference type="NCBIfam" id="TIGR01036">
    <property type="entry name" value="pyrD_sub2"/>
    <property type="match status" value="1"/>
</dbReference>
<feature type="domain" description="Dihydroorotate dehydrogenase catalytic" evidence="12">
    <location>
        <begin position="44"/>
        <end position="337"/>
    </location>
</feature>
<evidence type="ECO:0000256" key="1">
    <source>
        <dbReference type="ARBA" id="ARBA00003125"/>
    </source>
</evidence>
<feature type="binding site" evidence="11">
    <location>
        <position position="169"/>
    </location>
    <ligand>
        <name>FMN</name>
        <dbReference type="ChEBI" id="CHEBI:58210"/>
    </ligand>
</feature>
<feature type="binding site" evidence="11">
    <location>
        <begin position="61"/>
        <end position="65"/>
    </location>
    <ligand>
        <name>FMN</name>
        <dbReference type="ChEBI" id="CHEBI:58210"/>
    </ligand>
</feature>
<dbReference type="InterPro" id="IPR050074">
    <property type="entry name" value="DHO_dehydrogenase"/>
</dbReference>
<dbReference type="Gene3D" id="3.20.20.70">
    <property type="entry name" value="Aldolase class I"/>
    <property type="match status" value="1"/>
</dbReference>
<comment type="pathway">
    <text evidence="3 11">Pyrimidine metabolism; UMP biosynthesis via de novo pathway; orotate from (S)-dihydroorotate (quinone route): step 1/1.</text>
</comment>
<evidence type="ECO:0000256" key="8">
    <source>
        <dbReference type="ARBA" id="ARBA00023002"/>
    </source>
</evidence>
<dbReference type="RefSeq" id="WP_251933651.1">
    <property type="nucleotide sequence ID" value="NZ_CP098747.1"/>
</dbReference>
<dbReference type="PIRSF" id="PIRSF000164">
    <property type="entry name" value="DHO_oxidase"/>
    <property type="match status" value="1"/>
</dbReference>
<organism evidence="13 14">
    <name type="scientific">Sneathiella marina</name>
    <dbReference type="NCBI Taxonomy" id="2950108"/>
    <lineage>
        <taxon>Bacteria</taxon>
        <taxon>Pseudomonadati</taxon>
        <taxon>Pseudomonadota</taxon>
        <taxon>Alphaproteobacteria</taxon>
        <taxon>Sneathiellales</taxon>
        <taxon>Sneathiellaceae</taxon>
        <taxon>Sneathiella</taxon>
    </lineage>
</organism>
<dbReference type="Proteomes" id="UP001056291">
    <property type="component" value="Chromosome"/>
</dbReference>
<evidence type="ECO:0000313" key="14">
    <source>
        <dbReference type="Proteomes" id="UP001056291"/>
    </source>
</evidence>
<dbReference type="NCBIfam" id="NF003652">
    <property type="entry name" value="PRK05286.2-5"/>
    <property type="match status" value="1"/>
</dbReference>
<dbReference type="InterPro" id="IPR001295">
    <property type="entry name" value="Dihydroorotate_DH_CS"/>
</dbReference>
<dbReference type="HAMAP" id="MF_00225">
    <property type="entry name" value="DHO_dh_type2"/>
    <property type="match status" value="1"/>
</dbReference>
<proteinExistence type="inferred from homology"/>
<comment type="catalytic activity">
    <reaction evidence="10 11">
        <text>(S)-dihydroorotate + a quinone = orotate + a quinol</text>
        <dbReference type="Rhea" id="RHEA:30187"/>
        <dbReference type="ChEBI" id="CHEBI:24646"/>
        <dbReference type="ChEBI" id="CHEBI:30839"/>
        <dbReference type="ChEBI" id="CHEBI:30864"/>
        <dbReference type="ChEBI" id="CHEBI:132124"/>
        <dbReference type="EC" id="1.3.5.2"/>
    </reaction>
</comment>
<name>A0ABY4W0R3_9PROT</name>
<feature type="binding site" evidence="11">
    <location>
        <position position="174"/>
    </location>
    <ligand>
        <name>substrate</name>
    </ligand>
</feature>
<gene>
    <name evidence="11" type="primary">pyrD</name>
    <name evidence="13" type="ORF">NBZ79_16555</name>
</gene>